<reference evidence="3" key="1">
    <citation type="submission" date="2022-06" db="EMBL/GenBank/DDBJ databases">
        <title>Novel species in genus Dyadobacter.</title>
        <authorList>
            <person name="Ma C."/>
        </authorList>
    </citation>
    <scope>NUCLEOTIDE SEQUENCE</scope>
    <source>
        <strain evidence="3">CY22</strain>
    </source>
</reference>
<proteinExistence type="predicted"/>
<dbReference type="PANTHER" id="PTHR30273">
    <property type="entry name" value="PERIPLASMIC SIGNAL SENSOR AND SIGMA FACTOR ACTIVATOR FECR-RELATED"/>
    <property type="match status" value="1"/>
</dbReference>
<feature type="domain" description="Protein FecR C-terminal" evidence="2">
    <location>
        <begin position="262"/>
        <end position="321"/>
    </location>
</feature>
<evidence type="ECO:0000313" key="3">
    <source>
        <dbReference type="EMBL" id="USJ31621.1"/>
    </source>
</evidence>
<dbReference type="InterPro" id="IPR032508">
    <property type="entry name" value="FecR_C"/>
</dbReference>
<sequence>MPSYEHFASQDFVADDAFINWVTNPSETTDAFWQQWLLQHPHKRKDVEAAARIVRELSVQTNVFDEEALQANWERIRYKTIAAQETGKVVAFPRRWLAIAASVTILILAGIGVWQNSKSVQYATGYGEVKTVTLADGSEVTLNGNSRISFVNGFFNRKVSLTGEALFKVKKVRTLSQQVAFKVQADRVLVNVLGTTFNVSNRRENVEVMLVEGKVRLDLEGQGSGEVMLDPGQKATISNTAHALVKSSADPEKHIAWLHNELIYNGEDLRTVFQNLEDGFGIKTRVTRPEILKKRFTGSVSTDSIQNFYNQLETIYHLQVEPEAGGYLVK</sequence>
<evidence type="ECO:0000259" key="2">
    <source>
        <dbReference type="Pfam" id="PF16344"/>
    </source>
</evidence>
<dbReference type="PANTHER" id="PTHR30273:SF2">
    <property type="entry name" value="PROTEIN FECR"/>
    <property type="match status" value="1"/>
</dbReference>
<dbReference type="InterPro" id="IPR012373">
    <property type="entry name" value="Ferrdict_sens_TM"/>
</dbReference>
<dbReference type="Gene3D" id="2.60.120.1440">
    <property type="match status" value="1"/>
</dbReference>
<protein>
    <submittedName>
        <fullName evidence="3">FecR domain-containing protein</fullName>
    </submittedName>
</protein>
<evidence type="ECO:0000313" key="4">
    <source>
        <dbReference type="Proteomes" id="UP001055420"/>
    </source>
</evidence>
<keyword evidence="4" id="KW-1185">Reference proteome</keyword>
<accession>A0ABY4XMY9</accession>
<gene>
    <name evidence="3" type="ORF">NFI80_02535</name>
</gene>
<organism evidence="3 4">
    <name type="scientific">Dyadobacter chenhuakuii</name>
    <dbReference type="NCBI Taxonomy" id="2909339"/>
    <lineage>
        <taxon>Bacteria</taxon>
        <taxon>Pseudomonadati</taxon>
        <taxon>Bacteroidota</taxon>
        <taxon>Cytophagia</taxon>
        <taxon>Cytophagales</taxon>
        <taxon>Spirosomataceae</taxon>
        <taxon>Dyadobacter</taxon>
    </lineage>
</organism>
<dbReference type="InterPro" id="IPR006860">
    <property type="entry name" value="FecR"/>
</dbReference>
<dbReference type="Pfam" id="PF04773">
    <property type="entry name" value="FecR"/>
    <property type="match status" value="1"/>
</dbReference>
<dbReference type="EMBL" id="CP098805">
    <property type="protein sequence ID" value="USJ31621.1"/>
    <property type="molecule type" value="Genomic_DNA"/>
</dbReference>
<dbReference type="Proteomes" id="UP001055420">
    <property type="component" value="Chromosome"/>
</dbReference>
<dbReference type="Gene3D" id="3.55.50.30">
    <property type="match status" value="1"/>
</dbReference>
<name>A0ABY4XMY9_9BACT</name>
<feature type="domain" description="FecR protein" evidence="1">
    <location>
        <begin position="121"/>
        <end position="216"/>
    </location>
</feature>
<evidence type="ECO:0000259" key="1">
    <source>
        <dbReference type="Pfam" id="PF04773"/>
    </source>
</evidence>
<dbReference type="PIRSF" id="PIRSF018266">
    <property type="entry name" value="FecR"/>
    <property type="match status" value="1"/>
</dbReference>
<dbReference type="RefSeq" id="WP_235165015.1">
    <property type="nucleotide sequence ID" value="NZ_CP098805.1"/>
</dbReference>
<dbReference type="Pfam" id="PF16344">
    <property type="entry name" value="FecR_C"/>
    <property type="match status" value="1"/>
</dbReference>